<gene>
    <name evidence="2" type="ORF">PRZ48_007925</name>
</gene>
<evidence type="ECO:0000256" key="1">
    <source>
        <dbReference type="SAM" id="MobiDB-lite"/>
    </source>
</evidence>
<evidence type="ECO:0000313" key="3">
    <source>
        <dbReference type="Proteomes" id="UP001305779"/>
    </source>
</evidence>
<dbReference type="EMBL" id="JAXOVC010000006">
    <property type="protein sequence ID" value="KAK4499739.1"/>
    <property type="molecule type" value="Genomic_DNA"/>
</dbReference>
<organism evidence="2 3">
    <name type="scientific">Zasmidium cellare</name>
    <name type="common">Wine cellar mold</name>
    <name type="synonym">Racodium cellare</name>
    <dbReference type="NCBI Taxonomy" id="395010"/>
    <lineage>
        <taxon>Eukaryota</taxon>
        <taxon>Fungi</taxon>
        <taxon>Dikarya</taxon>
        <taxon>Ascomycota</taxon>
        <taxon>Pezizomycotina</taxon>
        <taxon>Dothideomycetes</taxon>
        <taxon>Dothideomycetidae</taxon>
        <taxon>Mycosphaerellales</taxon>
        <taxon>Mycosphaerellaceae</taxon>
        <taxon>Zasmidium</taxon>
    </lineage>
</organism>
<comment type="caution">
    <text evidence="2">The sequence shown here is derived from an EMBL/GenBank/DDBJ whole genome shotgun (WGS) entry which is preliminary data.</text>
</comment>
<feature type="region of interest" description="Disordered" evidence="1">
    <location>
        <begin position="1"/>
        <end position="38"/>
    </location>
</feature>
<keyword evidence="3" id="KW-1185">Reference proteome</keyword>
<evidence type="ECO:0000313" key="2">
    <source>
        <dbReference type="EMBL" id="KAK4499739.1"/>
    </source>
</evidence>
<reference evidence="2 3" key="1">
    <citation type="journal article" date="2023" name="G3 (Bethesda)">
        <title>A chromosome-level genome assembly of Zasmidium syzygii isolated from banana leaves.</title>
        <authorList>
            <person name="van Westerhoven A.C."/>
            <person name="Mehrabi R."/>
            <person name="Talebi R."/>
            <person name="Steentjes M.B.F."/>
            <person name="Corcolon B."/>
            <person name="Chong P.A."/>
            <person name="Kema G.H.J."/>
            <person name="Seidl M.F."/>
        </authorList>
    </citation>
    <scope>NUCLEOTIDE SEQUENCE [LARGE SCALE GENOMIC DNA]</scope>
    <source>
        <strain evidence="2 3">P124</strain>
    </source>
</reference>
<feature type="compositionally biased region" description="Basic and acidic residues" evidence="1">
    <location>
        <begin position="29"/>
        <end position="38"/>
    </location>
</feature>
<accession>A0ABR0EED3</accession>
<protein>
    <submittedName>
        <fullName evidence="2">Uncharacterized protein</fullName>
    </submittedName>
</protein>
<sequence length="225" mass="26270">MVQTRSGLATVPLPPVPLQPRTRTHTRRRQEPPSRDHLGPFRFLDLPAELRVRVYEFTIPEAKFRVTNFRLHPLAHTCSEIRSDALDIIGARTRLIIHPRCIRPITYQRFQEVFGNDLRIRKVTIRVLWQQDRKPASDGLDKASLSPRRTKKYPMWVKLFGFDIEAKRSGEVEFSDIRPYPYRPNVQWNREAIRGVQPDARHIASKQGFKGFTATDLQALRHAVF</sequence>
<proteinExistence type="predicted"/>
<name>A0ABR0EED3_ZASCE</name>
<dbReference type="Proteomes" id="UP001305779">
    <property type="component" value="Unassembled WGS sequence"/>
</dbReference>